<sequence length="71" mass="7015">MQKNTASAAKTTFSVKLVGALAAGLIAAFSAVGCVAVAEQSQNVSHVLAEDSSTPAPTPTPTATNANGQWG</sequence>
<feature type="compositionally biased region" description="Low complexity" evidence="1">
    <location>
        <begin position="61"/>
        <end position="71"/>
    </location>
</feature>
<evidence type="ECO:0000256" key="1">
    <source>
        <dbReference type="SAM" id="MobiDB-lite"/>
    </source>
</evidence>
<keyword evidence="2" id="KW-0732">Signal</keyword>
<evidence type="ECO:0000313" key="4">
    <source>
        <dbReference type="Proteomes" id="UP000616724"/>
    </source>
</evidence>
<name>A0A8J3RIE9_9ACTN</name>
<feature type="chain" id="PRO_5038401539" evidence="2">
    <location>
        <begin position="23"/>
        <end position="71"/>
    </location>
</feature>
<dbReference type="RefSeq" id="WP_203890166.1">
    <property type="nucleotide sequence ID" value="NZ_BOOH01000016.1"/>
</dbReference>
<feature type="region of interest" description="Disordered" evidence="1">
    <location>
        <begin position="48"/>
        <end position="71"/>
    </location>
</feature>
<proteinExistence type="predicted"/>
<protein>
    <submittedName>
        <fullName evidence="3">Uncharacterized protein</fullName>
    </submittedName>
</protein>
<feature type="signal peptide" evidence="2">
    <location>
        <begin position="1"/>
        <end position="22"/>
    </location>
</feature>
<reference evidence="3 4" key="1">
    <citation type="submission" date="2021-01" db="EMBL/GenBank/DDBJ databases">
        <title>Whole genome shotgun sequence of Planobispora longispora NBRC 13918.</title>
        <authorList>
            <person name="Komaki H."/>
            <person name="Tamura T."/>
        </authorList>
    </citation>
    <scope>NUCLEOTIDE SEQUENCE [LARGE SCALE GENOMIC DNA]</scope>
    <source>
        <strain evidence="3 4">NBRC 13918</strain>
    </source>
</reference>
<evidence type="ECO:0000313" key="3">
    <source>
        <dbReference type="EMBL" id="GIH75503.1"/>
    </source>
</evidence>
<dbReference type="PROSITE" id="PS51257">
    <property type="entry name" value="PROKAR_LIPOPROTEIN"/>
    <property type="match status" value="1"/>
</dbReference>
<dbReference type="Proteomes" id="UP000616724">
    <property type="component" value="Unassembled WGS sequence"/>
</dbReference>
<comment type="caution">
    <text evidence="3">The sequence shown here is derived from an EMBL/GenBank/DDBJ whole genome shotgun (WGS) entry which is preliminary data.</text>
</comment>
<gene>
    <name evidence="3" type="ORF">Plo01_19320</name>
</gene>
<organism evidence="3 4">
    <name type="scientific">Planobispora longispora</name>
    <dbReference type="NCBI Taxonomy" id="28887"/>
    <lineage>
        <taxon>Bacteria</taxon>
        <taxon>Bacillati</taxon>
        <taxon>Actinomycetota</taxon>
        <taxon>Actinomycetes</taxon>
        <taxon>Streptosporangiales</taxon>
        <taxon>Streptosporangiaceae</taxon>
        <taxon>Planobispora</taxon>
    </lineage>
</organism>
<keyword evidence="4" id="KW-1185">Reference proteome</keyword>
<accession>A0A8J3RIE9</accession>
<dbReference type="AlphaFoldDB" id="A0A8J3RIE9"/>
<dbReference type="EMBL" id="BOOH01000016">
    <property type="protein sequence ID" value="GIH75503.1"/>
    <property type="molecule type" value="Genomic_DNA"/>
</dbReference>
<evidence type="ECO:0000256" key="2">
    <source>
        <dbReference type="SAM" id="SignalP"/>
    </source>
</evidence>